<evidence type="ECO:0000256" key="4">
    <source>
        <dbReference type="SAM" id="MobiDB-lite"/>
    </source>
</evidence>
<evidence type="ECO:0000256" key="2">
    <source>
        <dbReference type="ARBA" id="ARBA00022842"/>
    </source>
</evidence>
<reference evidence="5 6" key="1">
    <citation type="submission" date="2024-09" db="EMBL/GenBank/DDBJ databases">
        <authorList>
            <person name="Sun Q."/>
            <person name="Mori K."/>
        </authorList>
    </citation>
    <scope>NUCLEOTIDE SEQUENCE [LARGE SCALE GENOMIC DNA]</scope>
    <source>
        <strain evidence="5 6">JCM 15389</strain>
    </source>
</reference>
<evidence type="ECO:0000256" key="1">
    <source>
        <dbReference type="ARBA" id="ARBA00022723"/>
    </source>
</evidence>
<keyword evidence="6" id="KW-1185">Reference proteome</keyword>
<feature type="region of interest" description="Disordered" evidence="4">
    <location>
        <begin position="1"/>
        <end position="34"/>
    </location>
</feature>
<dbReference type="PANTHER" id="PTHR12001">
    <property type="entry name" value="GERANYLGERANYL PYROPHOSPHATE SYNTHASE"/>
    <property type="match status" value="1"/>
</dbReference>
<name>A0ABV6C4S3_9ACTN</name>
<feature type="compositionally biased region" description="Gly residues" evidence="4">
    <location>
        <begin position="20"/>
        <end position="31"/>
    </location>
</feature>
<organism evidence="5 6">
    <name type="scientific">Aciditerrimonas ferrireducens</name>
    <dbReference type="NCBI Taxonomy" id="667306"/>
    <lineage>
        <taxon>Bacteria</taxon>
        <taxon>Bacillati</taxon>
        <taxon>Actinomycetota</taxon>
        <taxon>Acidimicrobiia</taxon>
        <taxon>Acidimicrobiales</taxon>
        <taxon>Acidimicrobiaceae</taxon>
        <taxon>Aciditerrimonas</taxon>
    </lineage>
</organism>
<keyword evidence="1" id="KW-0479">Metal-binding</keyword>
<dbReference type="Gene3D" id="1.10.600.10">
    <property type="entry name" value="Farnesyl Diphosphate Synthase"/>
    <property type="match status" value="1"/>
</dbReference>
<dbReference type="CDD" id="cd00685">
    <property type="entry name" value="Trans_IPPS_HT"/>
    <property type="match status" value="1"/>
</dbReference>
<dbReference type="PROSITE" id="PS00723">
    <property type="entry name" value="POLYPRENYL_SYNTHASE_1"/>
    <property type="match status" value="1"/>
</dbReference>
<keyword evidence="2" id="KW-0460">Magnesium</keyword>
<dbReference type="Proteomes" id="UP001589788">
    <property type="component" value="Unassembled WGS sequence"/>
</dbReference>
<dbReference type="EMBL" id="JBHLYQ010000137">
    <property type="protein sequence ID" value="MFC0082695.1"/>
    <property type="molecule type" value="Genomic_DNA"/>
</dbReference>
<dbReference type="RefSeq" id="WP_377790319.1">
    <property type="nucleotide sequence ID" value="NZ_JBHLYQ010000137.1"/>
</dbReference>
<evidence type="ECO:0000256" key="3">
    <source>
        <dbReference type="RuleBase" id="RU004466"/>
    </source>
</evidence>
<protein>
    <submittedName>
        <fullName evidence="5">Polyprenyl synthetase family protein</fullName>
    </submittedName>
</protein>
<evidence type="ECO:0000313" key="5">
    <source>
        <dbReference type="EMBL" id="MFC0082695.1"/>
    </source>
</evidence>
<comment type="caution">
    <text evidence="5">The sequence shown here is derived from an EMBL/GenBank/DDBJ whole genome shotgun (WGS) entry which is preliminary data.</text>
</comment>
<dbReference type="InterPro" id="IPR033749">
    <property type="entry name" value="Polyprenyl_synt_CS"/>
</dbReference>
<dbReference type="Pfam" id="PF00348">
    <property type="entry name" value="polyprenyl_synt"/>
    <property type="match status" value="1"/>
</dbReference>
<dbReference type="InterPro" id="IPR000092">
    <property type="entry name" value="Polyprenyl_synt"/>
</dbReference>
<evidence type="ECO:0000313" key="6">
    <source>
        <dbReference type="Proteomes" id="UP001589788"/>
    </source>
</evidence>
<sequence>MTRSPLVEEAPATPAASGTRRGGGGRGGGAGAPVRPPALLERYGRLLAGEVQAVVGRLHPAVRPALEHHFAAVGKGVRGALALLSAAAVGAPEEVAVPGAVALELVHNFSLIHDDVIDGDQERRHQPTVWAKFGLGPAIVSGDALLLAAVELLLADPSPQRVRAAAVLAQATQAMIAGQAEDMAFEGRALVSVEECLAMEAGKTGALLACAASLGAILGEGSDAQVAALAAYGAHVGIAFQAVDDVLGIWGDPTVTGKPVGSDLLARKRTLPVTIALAAGDARAEELASLLDGPLSSSELARATELLAGGRREAMAVAEAHVHNALAALADAGLVEGPAAELAELAWFVLERDR</sequence>
<dbReference type="SFLD" id="SFLDG01017">
    <property type="entry name" value="Polyprenyl_Transferase_Like"/>
    <property type="match status" value="1"/>
</dbReference>
<accession>A0ABV6C4S3</accession>
<gene>
    <name evidence="5" type="ORF">ACFFRE_11185</name>
</gene>
<keyword evidence="3" id="KW-0808">Transferase</keyword>
<proteinExistence type="inferred from homology"/>
<dbReference type="InterPro" id="IPR008949">
    <property type="entry name" value="Isoprenoid_synthase_dom_sf"/>
</dbReference>
<dbReference type="PANTHER" id="PTHR12001:SF71">
    <property type="entry name" value="(2E,6E)-FARNESYL DIPHOSPHATE SYNTHASE"/>
    <property type="match status" value="1"/>
</dbReference>
<comment type="similarity">
    <text evidence="3">Belongs to the FPP/GGPP synthase family.</text>
</comment>
<dbReference type="SFLD" id="SFLDS00005">
    <property type="entry name" value="Isoprenoid_Synthase_Type_I"/>
    <property type="match status" value="1"/>
</dbReference>
<dbReference type="SUPFAM" id="SSF48576">
    <property type="entry name" value="Terpenoid synthases"/>
    <property type="match status" value="1"/>
</dbReference>